<dbReference type="Proteomes" id="UP001595947">
    <property type="component" value="Unassembled WGS sequence"/>
</dbReference>
<evidence type="ECO:0000256" key="1">
    <source>
        <dbReference type="SAM" id="Phobius"/>
    </source>
</evidence>
<accession>A0ABV9YGP4</accession>
<feature type="transmembrane region" description="Helical" evidence="1">
    <location>
        <begin position="40"/>
        <end position="61"/>
    </location>
</feature>
<evidence type="ECO:0000313" key="2">
    <source>
        <dbReference type="EMBL" id="MFC5060962.1"/>
    </source>
</evidence>
<evidence type="ECO:0000313" key="3">
    <source>
        <dbReference type="Proteomes" id="UP001595947"/>
    </source>
</evidence>
<protein>
    <recommendedName>
        <fullName evidence="4">Integral membrane protein</fullName>
    </recommendedName>
</protein>
<keyword evidence="1" id="KW-0472">Membrane</keyword>
<evidence type="ECO:0008006" key="4">
    <source>
        <dbReference type="Google" id="ProtNLM"/>
    </source>
</evidence>
<name>A0ABV9YGP4_9PSEU</name>
<reference evidence="3" key="1">
    <citation type="journal article" date="2019" name="Int. J. Syst. Evol. Microbiol.">
        <title>The Global Catalogue of Microorganisms (GCM) 10K type strain sequencing project: providing services to taxonomists for standard genome sequencing and annotation.</title>
        <authorList>
            <consortium name="The Broad Institute Genomics Platform"/>
            <consortium name="The Broad Institute Genome Sequencing Center for Infectious Disease"/>
            <person name="Wu L."/>
            <person name="Ma J."/>
        </authorList>
    </citation>
    <scope>NUCLEOTIDE SEQUENCE [LARGE SCALE GENOMIC DNA]</scope>
    <source>
        <strain evidence="3">CGMCC 4.7093</strain>
    </source>
</reference>
<sequence length="70" mass="7560">MSRARTPLRIVGIVAALLGLLFTLQGIGLVGGSFMTGQRLWLVIGIVLVVLGLLVASGGLFRRDTRRTRR</sequence>
<comment type="caution">
    <text evidence="2">The sequence shown here is derived from an EMBL/GenBank/DDBJ whole genome shotgun (WGS) entry which is preliminary data.</text>
</comment>
<gene>
    <name evidence="2" type="ORF">ACFPBZ_01995</name>
</gene>
<keyword evidence="1" id="KW-0812">Transmembrane</keyword>
<keyword evidence="1" id="KW-1133">Transmembrane helix</keyword>
<keyword evidence="3" id="KW-1185">Reference proteome</keyword>
<organism evidence="2 3">
    <name type="scientific">Actinomycetospora atypica</name>
    <dbReference type="NCBI Taxonomy" id="1290095"/>
    <lineage>
        <taxon>Bacteria</taxon>
        <taxon>Bacillati</taxon>
        <taxon>Actinomycetota</taxon>
        <taxon>Actinomycetes</taxon>
        <taxon>Pseudonocardiales</taxon>
        <taxon>Pseudonocardiaceae</taxon>
        <taxon>Actinomycetospora</taxon>
    </lineage>
</organism>
<proteinExistence type="predicted"/>
<feature type="transmembrane region" description="Helical" evidence="1">
    <location>
        <begin position="12"/>
        <end position="34"/>
    </location>
</feature>
<dbReference type="RefSeq" id="WP_378034319.1">
    <property type="nucleotide sequence ID" value="NZ_JBHSIV010000002.1"/>
</dbReference>
<dbReference type="EMBL" id="JBHSIV010000002">
    <property type="protein sequence ID" value="MFC5060962.1"/>
    <property type="molecule type" value="Genomic_DNA"/>
</dbReference>